<keyword evidence="1" id="KW-0472">Membrane</keyword>
<dbReference type="Pfam" id="PF02721">
    <property type="entry name" value="DUF223"/>
    <property type="match status" value="1"/>
</dbReference>
<feature type="transmembrane region" description="Helical" evidence="1">
    <location>
        <begin position="87"/>
        <end position="109"/>
    </location>
</feature>
<dbReference type="AlphaFoldDB" id="A0A9P0YKA6"/>
<keyword evidence="1" id="KW-1133">Transmembrane helix</keyword>
<protein>
    <recommendedName>
        <fullName evidence="2">Replication protein A 70 kDa DNA-binding subunit B/D first OB fold domain-containing protein</fullName>
    </recommendedName>
</protein>
<keyword evidence="1" id="KW-0812">Transmembrane</keyword>
<dbReference type="Proteomes" id="UP001152484">
    <property type="component" value="Unassembled WGS sequence"/>
</dbReference>
<feature type="domain" description="Replication protein A 70 kDa DNA-binding subunit B/D first OB fold" evidence="2">
    <location>
        <begin position="4"/>
        <end position="48"/>
    </location>
</feature>
<evidence type="ECO:0000256" key="1">
    <source>
        <dbReference type="SAM" id="Phobius"/>
    </source>
</evidence>
<evidence type="ECO:0000259" key="2">
    <source>
        <dbReference type="Pfam" id="PF02721"/>
    </source>
</evidence>
<evidence type="ECO:0000313" key="4">
    <source>
        <dbReference type="Proteomes" id="UP001152484"/>
    </source>
</evidence>
<reference evidence="3" key="1">
    <citation type="submission" date="2022-07" db="EMBL/GenBank/DDBJ databases">
        <authorList>
            <person name="Macas J."/>
            <person name="Novak P."/>
            <person name="Neumann P."/>
        </authorList>
    </citation>
    <scope>NUCLEOTIDE SEQUENCE</scope>
</reference>
<proteinExistence type="predicted"/>
<dbReference type="InterPro" id="IPR012340">
    <property type="entry name" value="NA-bd_OB-fold"/>
</dbReference>
<dbReference type="OrthoDB" id="1223762at2759"/>
<sequence length="207" mass="24064">MVRIFDAQIEEGETYAMMHFTVRSNIEQYRPCSHRYRLCFTEETKVKRQEKSTMSSLSPFKCKSFSKIFAEGDDVCLQLFGNLKNNTLLFCTMYLVICVTILCVIIIVISRQILDVIGAFKVGDKVFKAEPGAQKKWCNFYLHDLDEYSEQFLEHVKRTTSEYVIVIIQLARTNKRYGEQMGVSTSYNASKVLLDVNVPDIEEFRTR</sequence>
<dbReference type="InterPro" id="IPR003871">
    <property type="entry name" value="RFA1B/D_OB_1st"/>
</dbReference>
<dbReference type="Gene3D" id="2.40.50.140">
    <property type="entry name" value="Nucleic acid-binding proteins"/>
    <property type="match status" value="1"/>
</dbReference>
<organism evidence="3 4">
    <name type="scientific">Cuscuta europaea</name>
    <name type="common">European dodder</name>
    <dbReference type="NCBI Taxonomy" id="41803"/>
    <lineage>
        <taxon>Eukaryota</taxon>
        <taxon>Viridiplantae</taxon>
        <taxon>Streptophyta</taxon>
        <taxon>Embryophyta</taxon>
        <taxon>Tracheophyta</taxon>
        <taxon>Spermatophyta</taxon>
        <taxon>Magnoliopsida</taxon>
        <taxon>eudicotyledons</taxon>
        <taxon>Gunneridae</taxon>
        <taxon>Pentapetalae</taxon>
        <taxon>asterids</taxon>
        <taxon>lamiids</taxon>
        <taxon>Solanales</taxon>
        <taxon>Convolvulaceae</taxon>
        <taxon>Cuscuteae</taxon>
        <taxon>Cuscuta</taxon>
        <taxon>Cuscuta subgen. Cuscuta</taxon>
    </lineage>
</organism>
<name>A0A9P0YKA6_CUSEU</name>
<evidence type="ECO:0000313" key="3">
    <source>
        <dbReference type="EMBL" id="CAH9065082.1"/>
    </source>
</evidence>
<comment type="caution">
    <text evidence="3">The sequence shown here is derived from an EMBL/GenBank/DDBJ whole genome shotgun (WGS) entry which is preliminary data.</text>
</comment>
<keyword evidence="4" id="KW-1185">Reference proteome</keyword>
<dbReference type="EMBL" id="CAMAPE010000005">
    <property type="protein sequence ID" value="CAH9065082.1"/>
    <property type="molecule type" value="Genomic_DNA"/>
</dbReference>
<accession>A0A9P0YKA6</accession>
<gene>
    <name evidence="3" type="ORF">CEURO_LOCUS2164</name>
</gene>